<name>A0A438JCH9_VITVI</name>
<evidence type="ECO:0008006" key="3">
    <source>
        <dbReference type="Google" id="ProtNLM"/>
    </source>
</evidence>
<dbReference type="EMBL" id="QGNW01000050">
    <property type="protein sequence ID" value="RVX06667.1"/>
    <property type="molecule type" value="Genomic_DNA"/>
</dbReference>
<gene>
    <name evidence="1" type="ORF">CK203_029564</name>
</gene>
<sequence length="93" mass="11170">MQVLNLRREFEMQKMKEIKAVKYYLYRLLTLANKIMMLEKEFFDTRVVEKILVTLPEIFESKISTLEEPRDLSIITLTKLINALQAQEQRKAY</sequence>
<evidence type="ECO:0000313" key="1">
    <source>
        <dbReference type="EMBL" id="RVX06667.1"/>
    </source>
</evidence>
<dbReference type="AlphaFoldDB" id="A0A438JCH9"/>
<comment type="caution">
    <text evidence="1">The sequence shown here is derived from an EMBL/GenBank/DDBJ whole genome shotgun (WGS) entry which is preliminary data.</text>
</comment>
<dbReference type="PANTHER" id="PTHR35317">
    <property type="entry name" value="OS04G0629600 PROTEIN"/>
    <property type="match status" value="1"/>
</dbReference>
<dbReference type="Proteomes" id="UP000288805">
    <property type="component" value="Unassembled WGS sequence"/>
</dbReference>
<accession>A0A438JCH9</accession>
<organism evidence="1 2">
    <name type="scientific">Vitis vinifera</name>
    <name type="common">Grape</name>
    <dbReference type="NCBI Taxonomy" id="29760"/>
    <lineage>
        <taxon>Eukaryota</taxon>
        <taxon>Viridiplantae</taxon>
        <taxon>Streptophyta</taxon>
        <taxon>Embryophyta</taxon>
        <taxon>Tracheophyta</taxon>
        <taxon>Spermatophyta</taxon>
        <taxon>Magnoliopsida</taxon>
        <taxon>eudicotyledons</taxon>
        <taxon>Gunneridae</taxon>
        <taxon>Pentapetalae</taxon>
        <taxon>rosids</taxon>
        <taxon>Vitales</taxon>
        <taxon>Vitaceae</taxon>
        <taxon>Viteae</taxon>
        <taxon>Vitis</taxon>
    </lineage>
</organism>
<reference evidence="1 2" key="1">
    <citation type="journal article" date="2018" name="PLoS Genet.">
        <title>Population sequencing reveals clonal diversity and ancestral inbreeding in the grapevine cultivar Chardonnay.</title>
        <authorList>
            <person name="Roach M.J."/>
            <person name="Johnson D.L."/>
            <person name="Bohlmann J."/>
            <person name="van Vuuren H.J."/>
            <person name="Jones S.J."/>
            <person name="Pretorius I.S."/>
            <person name="Schmidt S.A."/>
            <person name="Borneman A.R."/>
        </authorList>
    </citation>
    <scope>NUCLEOTIDE SEQUENCE [LARGE SCALE GENOMIC DNA]</scope>
    <source>
        <strain evidence="2">cv. Chardonnay</strain>
        <tissue evidence="1">Leaf</tissue>
    </source>
</reference>
<dbReference type="Pfam" id="PF14223">
    <property type="entry name" value="Retrotran_gag_2"/>
    <property type="match status" value="1"/>
</dbReference>
<evidence type="ECO:0000313" key="2">
    <source>
        <dbReference type="Proteomes" id="UP000288805"/>
    </source>
</evidence>
<protein>
    <recommendedName>
        <fullName evidence="3">Retrovirus-related Pol polyprotein from transposon TNT 1-94</fullName>
    </recommendedName>
</protein>
<proteinExistence type="predicted"/>
<dbReference type="PANTHER" id="PTHR35317:SF11">
    <property type="entry name" value="CCHC-TYPE DOMAIN-CONTAINING PROTEIN"/>
    <property type="match status" value="1"/>
</dbReference>